<accession>A0AAW6CGM6</accession>
<feature type="coiled-coil region" evidence="1">
    <location>
        <begin position="47"/>
        <end position="89"/>
    </location>
</feature>
<dbReference type="EMBL" id="JAQLWV010000015">
    <property type="protein sequence ID" value="MDB7933653.1"/>
    <property type="molecule type" value="Genomic_DNA"/>
</dbReference>
<reference evidence="2" key="1">
    <citation type="submission" date="2023-01" db="EMBL/GenBank/DDBJ databases">
        <title>Human gut microbiome strain richness.</title>
        <authorList>
            <person name="Chen-Liaw A."/>
        </authorList>
    </citation>
    <scope>NUCLEOTIDE SEQUENCE</scope>
    <source>
        <strain evidence="2">1001287st1_F4_1001285I_161205</strain>
    </source>
</reference>
<evidence type="ECO:0000313" key="3">
    <source>
        <dbReference type="Proteomes" id="UP001211173"/>
    </source>
</evidence>
<dbReference type="Proteomes" id="UP001211173">
    <property type="component" value="Unassembled WGS sequence"/>
</dbReference>
<keyword evidence="1" id="KW-0175">Coiled coil</keyword>
<protein>
    <recommendedName>
        <fullName evidence="4">ATPase</fullName>
    </recommendedName>
</protein>
<sequence>MDYAEMVSQIMAAEQGAKVLAEESRARRQQLQAGLDEEISAMRESYLARARQRLEQVQQTEEAAAEEALDRLDRKLEQTMRAVEASYEKNKERWVDTLFSLIVGVQP</sequence>
<evidence type="ECO:0000256" key="1">
    <source>
        <dbReference type="SAM" id="Coils"/>
    </source>
</evidence>
<gene>
    <name evidence="2" type="ORF">PNE06_11285</name>
</gene>
<comment type="caution">
    <text evidence="2">The sequence shown here is derived from an EMBL/GenBank/DDBJ whole genome shotgun (WGS) entry which is preliminary data.</text>
</comment>
<evidence type="ECO:0000313" key="2">
    <source>
        <dbReference type="EMBL" id="MDB7933653.1"/>
    </source>
</evidence>
<proteinExistence type="predicted"/>
<dbReference type="Gene3D" id="1.20.5.2950">
    <property type="match status" value="1"/>
</dbReference>
<name>A0AAW6CGM6_FLAPL</name>
<organism evidence="2 3">
    <name type="scientific">Flavonifractor plautii</name>
    <name type="common">Fusobacterium plautii</name>
    <dbReference type="NCBI Taxonomy" id="292800"/>
    <lineage>
        <taxon>Bacteria</taxon>
        <taxon>Bacillati</taxon>
        <taxon>Bacillota</taxon>
        <taxon>Clostridia</taxon>
        <taxon>Eubacteriales</taxon>
        <taxon>Oscillospiraceae</taxon>
        <taxon>Flavonifractor</taxon>
    </lineage>
</organism>
<dbReference type="AlphaFoldDB" id="A0AAW6CGM6"/>
<evidence type="ECO:0008006" key="4">
    <source>
        <dbReference type="Google" id="ProtNLM"/>
    </source>
</evidence>
<dbReference type="RefSeq" id="WP_195308821.1">
    <property type="nucleotide sequence ID" value="NZ_BAABXT010000001.1"/>
</dbReference>